<reference evidence="5" key="1">
    <citation type="submission" date="2016-04" db="UniProtKB">
        <authorList>
            <consortium name="WormBaseParasite"/>
        </authorList>
    </citation>
    <scope>IDENTIFICATION</scope>
</reference>
<evidence type="ECO:0000313" key="5">
    <source>
        <dbReference type="WBParaSite" id="EEL_0000833001-mRNA-1"/>
    </source>
</evidence>
<evidence type="ECO:0000313" key="4">
    <source>
        <dbReference type="Proteomes" id="UP000050640"/>
    </source>
</evidence>
<protein>
    <submittedName>
        <fullName evidence="5">SAM-dependent methyltransferase</fullName>
    </submittedName>
</protein>
<dbReference type="GO" id="GO:0032259">
    <property type="term" value="P:methylation"/>
    <property type="evidence" value="ECO:0007669"/>
    <property type="project" value="UniProtKB-KW"/>
</dbReference>
<dbReference type="GO" id="GO:1905706">
    <property type="term" value="P:regulation of mitochondrial ATP synthesis coupled proton transport"/>
    <property type="evidence" value="ECO:0007669"/>
    <property type="project" value="TreeGrafter"/>
</dbReference>
<evidence type="ECO:0000256" key="1">
    <source>
        <dbReference type="ARBA" id="ARBA00022603"/>
    </source>
</evidence>
<dbReference type="PANTHER" id="PTHR13610:SF9">
    <property type="entry name" value="FI06469P"/>
    <property type="match status" value="1"/>
</dbReference>
<keyword evidence="2" id="KW-0808">Transferase</keyword>
<keyword evidence="1" id="KW-0489">Methyltransferase</keyword>
<dbReference type="GO" id="GO:0016279">
    <property type="term" value="F:protein-lysine N-methyltransferase activity"/>
    <property type="evidence" value="ECO:0007669"/>
    <property type="project" value="InterPro"/>
</dbReference>
<dbReference type="Proteomes" id="UP000050640">
    <property type="component" value="Unplaced"/>
</dbReference>
<organism evidence="4 5">
    <name type="scientific">Elaeophora elaphi</name>
    <dbReference type="NCBI Taxonomy" id="1147741"/>
    <lineage>
        <taxon>Eukaryota</taxon>
        <taxon>Metazoa</taxon>
        <taxon>Ecdysozoa</taxon>
        <taxon>Nematoda</taxon>
        <taxon>Chromadorea</taxon>
        <taxon>Rhabditida</taxon>
        <taxon>Spirurina</taxon>
        <taxon>Spiruromorpha</taxon>
        <taxon>Filarioidea</taxon>
        <taxon>Onchocercidae</taxon>
        <taxon>Elaeophora</taxon>
    </lineage>
</organism>
<keyword evidence="4" id="KW-1185">Reference proteome</keyword>
<dbReference type="GO" id="GO:0005739">
    <property type="term" value="C:mitochondrion"/>
    <property type="evidence" value="ECO:0007669"/>
    <property type="project" value="TreeGrafter"/>
</dbReference>
<accession>A0A158Q8P5</accession>
<evidence type="ECO:0000256" key="2">
    <source>
        <dbReference type="ARBA" id="ARBA00022679"/>
    </source>
</evidence>
<dbReference type="WBParaSite" id="EEL_0000833001-mRNA-1">
    <property type="protein sequence ID" value="EEL_0000833001-mRNA-1"/>
    <property type="gene ID" value="EEL_0000833001"/>
</dbReference>
<dbReference type="AlphaFoldDB" id="A0A158Q8P5"/>
<dbReference type="InterPro" id="IPR026170">
    <property type="entry name" value="FAM173A/B"/>
</dbReference>
<dbReference type="STRING" id="1147741.A0A158Q8P5"/>
<sequence length="141" mass="15141">MLLSIFSRHVTCIQLYPPEKYGRGDNPKLRTVIALYCLNQMGVAGMIAAGTVATSAVAVTAVCAPFVTPALRKICIPYVPATPQQLQNVATALSACPTKVSPLVDMGSGDGRVCIQLVAGNSKFYGPILWRTNDFQELYFS</sequence>
<name>A0A158Q8P5_9BILA</name>
<keyword evidence="3" id="KW-0949">S-adenosyl-L-methionine</keyword>
<proteinExistence type="predicted"/>
<dbReference type="PANTHER" id="PTHR13610">
    <property type="entry name" value="METHYLTRANSFERASE DOMAIN-CONTAINING PROTEIN"/>
    <property type="match status" value="1"/>
</dbReference>
<evidence type="ECO:0000256" key="3">
    <source>
        <dbReference type="ARBA" id="ARBA00022691"/>
    </source>
</evidence>